<reference evidence="2" key="1">
    <citation type="journal article" date="2019" name="Sci. Rep.">
        <title>Draft genome of Tanacetum cinerariifolium, the natural source of mosquito coil.</title>
        <authorList>
            <person name="Yamashiro T."/>
            <person name="Shiraishi A."/>
            <person name="Satake H."/>
            <person name="Nakayama K."/>
        </authorList>
    </citation>
    <scope>NUCLEOTIDE SEQUENCE</scope>
</reference>
<name>A0A699IJQ9_TANCI</name>
<proteinExistence type="predicted"/>
<dbReference type="Pfam" id="PF07727">
    <property type="entry name" value="RVT_2"/>
    <property type="match status" value="1"/>
</dbReference>
<feature type="domain" description="Reverse transcriptase Ty1/copia-type" evidence="1">
    <location>
        <begin position="244"/>
        <end position="295"/>
    </location>
</feature>
<protein>
    <recommendedName>
        <fullName evidence="1">Reverse transcriptase Ty1/copia-type domain-containing protein</fullName>
    </recommendedName>
</protein>
<evidence type="ECO:0000313" key="2">
    <source>
        <dbReference type="EMBL" id="GEZ43922.1"/>
    </source>
</evidence>
<evidence type="ECO:0000259" key="1">
    <source>
        <dbReference type="Pfam" id="PF07727"/>
    </source>
</evidence>
<dbReference type="InterPro" id="IPR013103">
    <property type="entry name" value="RVT_2"/>
</dbReference>
<dbReference type="EMBL" id="BKCJ010279038">
    <property type="protein sequence ID" value="GEZ43922.1"/>
    <property type="molecule type" value="Genomic_DNA"/>
</dbReference>
<gene>
    <name evidence="2" type="ORF">Tci_515895</name>
</gene>
<dbReference type="AlphaFoldDB" id="A0A699IJQ9"/>
<accession>A0A699IJQ9</accession>
<organism evidence="2">
    <name type="scientific">Tanacetum cinerariifolium</name>
    <name type="common">Dalmatian daisy</name>
    <name type="synonym">Chrysanthemum cinerariifolium</name>
    <dbReference type="NCBI Taxonomy" id="118510"/>
    <lineage>
        <taxon>Eukaryota</taxon>
        <taxon>Viridiplantae</taxon>
        <taxon>Streptophyta</taxon>
        <taxon>Embryophyta</taxon>
        <taxon>Tracheophyta</taxon>
        <taxon>Spermatophyta</taxon>
        <taxon>Magnoliopsida</taxon>
        <taxon>eudicotyledons</taxon>
        <taxon>Gunneridae</taxon>
        <taxon>Pentapetalae</taxon>
        <taxon>asterids</taxon>
        <taxon>campanulids</taxon>
        <taxon>Asterales</taxon>
        <taxon>Asteraceae</taxon>
        <taxon>Asteroideae</taxon>
        <taxon>Anthemideae</taxon>
        <taxon>Anthemidinae</taxon>
        <taxon>Tanacetum</taxon>
    </lineage>
</organism>
<sequence>MAVLTKRIDDMTKGKSEKGLLAELFNWDDESVFSDNEESTKISAFMAIAEDEPSVGKDDARSSQWVDITMKKTRPSIKVSPAYVIKKKIEKYLADFNLCSDKKADSSTEQLLLTLMEEERPKCSTYGSTDHLTKQDLEHAVVKKMLTKVILQTPVPQDRRSREKHIKLVNIIGKPLVGIIAKSRIRDSDAASSSKCLQVNFLYEMEPKKLIEALEEEGCIISIQEELNQLKETRSGPWLQNLMEGIDYKETFARVARLEAIKIFLAYVAYIGFMEYHIDVKSAFLNGKISKEVYV</sequence>
<comment type="caution">
    <text evidence="2">The sequence shown here is derived from an EMBL/GenBank/DDBJ whole genome shotgun (WGS) entry which is preliminary data.</text>
</comment>